<proteinExistence type="predicted"/>
<reference evidence="1 2" key="1">
    <citation type="journal article" date="2015" name="Proc. Natl. Acad. Sci. U.S.A.">
        <title>The resurrection genome of Boea hygrometrica: A blueprint for survival of dehydration.</title>
        <authorList>
            <person name="Xiao L."/>
            <person name="Yang G."/>
            <person name="Zhang L."/>
            <person name="Yang X."/>
            <person name="Zhao S."/>
            <person name="Ji Z."/>
            <person name="Zhou Q."/>
            <person name="Hu M."/>
            <person name="Wang Y."/>
            <person name="Chen M."/>
            <person name="Xu Y."/>
            <person name="Jin H."/>
            <person name="Xiao X."/>
            <person name="Hu G."/>
            <person name="Bao F."/>
            <person name="Hu Y."/>
            <person name="Wan P."/>
            <person name="Li L."/>
            <person name="Deng X."/>
            <person name="Kuang T."/>
            <person name="Xiang C."/>
            <person name="Zhu J.K."/>
            <person name="Oliver M.J."/>
            <person name="He Y."/>
        </authorList>
    </citation>
    <scope>NUCLEOTIDE SEQUENCE [LARGE SCALE GENOMIC DNA]</scope>
    <source>
        <strain evidence="2">cv. XS01</strain>
    </source>
</reference>
<dbReference type="Proteomes" id="UP000250235">
    <property type="component" value="Unassembled WGS sequence"/>
</dbReference>
<dbReference type="EMBL" id="KV000943">
    <property type="protein sequence ID" value="KZV39487.1"/>
    <property type="molecule type" value="Genomic_DNA"/>
</dbReference>
<accession>A0A2Z7C4M6</accession>
<evidence type="ECO:0000313" key="2">
    <source>
        <dbReference type="Proteomes" id="UP000250235"/>
    </source>
</evidence>
<organism evidence="1 2">
    <name type="scientific">Dorcoceras hygrometricum</name>
    <dbReference type="NCBI Taxonomy" id="472368"/>
    <lineage>
        <taxon>Eukaryota</taxon>
        <taxon>Viridiplantae</taxon>
        <taxon>Streptophyta</taxon>
        <taxon>Embryophyta</taxon>
        <taxon>Tracheophyta</taxon>
        <taxon>Spermatophyta</taxon>
        <taxon>Magnoliopsida</taxon>
        <taxon>eudicotyledons</taxon>
        <taxon>Gunneridae</taxon>
        <taxon>Pentapetalae</taxon>
        <taxon>asterids</taxon>
        <taxon>lamiids</taxon>
        <taxon>Lamiales</taxon>
        <taxon>Gesneriaceae</taxon>
        <taxon>Didymocarpoideae</taxon>
        <taxon>Trichosporeae</taxon>
        <taxon>Loxocarpinae</taxon>
        <taxon>Dorcoceras</taxon>
    </lineage>
</organism>
<dbReference type="AlphaFoldDB" id="A0A2Z7C4M6"/>
<evidence type="ECO:0000313" key="1">
    <source>
        <dbReference type="EMBL" id="KZV39487.1"/>
    </source>
</evidence>
<protein>
    <submittedName>
        <fullName evidence="1">AP-2 complex subunit alpha-2-like</fullName>
    </submittedName>
</protein>
<sequence>MSFMALIPPDSSDRLSINSQYIAIPERSSLVFSMQVRHLRSRREVQVDSDWGKCVCQWLASSAEA</sequence>
<keyword evidence="2" id="KW-1185">Reference proteome</keyword>
<gene>
    <name evidence="1" type="ORF">F511_37471</name>
</gene>
<name>A0A2Z7C4M6_9LAMI</name>